<dbReference type="Pfam" id="PF13549">
    <property type="entry name" value="ATP-grasp_5"/>
    <property type="match status" value="1"/>
</dbReference>
<evidence type="ECO:0000256" key="2">
    <source>
        <dbReference type="ARBA" id="ARBA00022741"/>
    </source>
</evidence>
<dbReference type="PANTHER" id="PTHR43334:SF1">
    <property type="entry name" value="3-HYDROXYPROPIONATE--COA LIGASE [ADP-FORMING]"/>
    <property type="match status" value="1"/>
</dbReference>
<dbReference type="InterPro" id="IPR013815">
    <property type="entry name" value="ATP_grasp_subdomain_1"/>
</dbReference>
<evidence type="ECO:0000256" key="1">
    <source>
        <dbReference type="ARBA" id="ARBA00022598"/>
    </source>
</evidence>
<feature type="region of interest" description="Disordered" evidence="4">
    <location>
        <begin position="686"/>
        <end position="708"/>
    </location>
</feature>
<reference evidence="6 7" key="1">
    <citation type="submission" date="2023-07" db="EMBL/GenBank/DDBJ databases">
        <title>Sequencing the genomes of 1000 actinobacteria strains.</title>
        <authorList>
            <person name="Klenk H.-P."/>
        </authorList>
    </citation>
    <scope>NUCLEOTIDE SEQUENCE [LARGE SCALE GENOMIC DNA]</scope>
    <source>
        <strain evidence="6 7">DSM 19426</strain>
    </source>
</reference>
<dbReference type="Gene3D" id="3.40.50.720">
    <property type="entry name" value="NAD(P)-binding Rossmann-like Domain"/>
    <property type="match status" value="1"/>
</dbReference>
<dbReference type="SMART" id="SM00881">
    <property type="entry name" value="CoA_binding"/>
    <property type="match status" value="1"/>
</dbReference>
<dbReference type="InterPro" id="IPR036291">
    <property type="entry name" value="NAD(P)-bd_dom_sf"/>
</dbReference>
<dbReference type="PANTHER" id="PTHR43334">
    <property type="entry name" value="ACETATE--COA LIGASE [ADP-FORMING]"/>
    <property type="match status" value="1"/>
</dbReference>
<proteinExistence type="predicted"/>
<dbReference type="SUPFAM" id="SSF51735">
    <property type="entry name" value="NAD(P)-binding Rossmann-fold domains"/>
    <property type="match status" value="1"/>
</dbReference>
<dbReference type="SUPFAM" id="SSF52210">
    <property type="entry name" value="Succinyl-CoA synthetase domains"/>
    <property type="match status" value="2"/>
</dbReference>
<dbReference type="InterPro" id="IPR051538">
    <property type="entry name" value="Acyl-CoA_Synth/Transferase"/>
</dbReference>
<dbReference type="Gene3D" id="3.30.470.20">
    <property type="entry name" value="ATP-grasp fold, B domain"/>
    <property type="match status" value="1"/>
</dbReference>
<dbReference type="Gene3D" id="3.30.1490.20">
    <property type="entry name" value="ATP-grasp fold, A domain"/>
    <property type="match status" value="1"/>
</dbReference>
<evidence type="ECO:0000313" key="6">
    <source>
        <dbReference type="EMBL" id="MDR7363189.1"/>
    </source>
</evidence>
<evidence type="ECO:0000259" key="5">
    <source>
        <dbReference type="SMART" id="SM00881"/>
    </source>
</evidence>
<accession>A0ABU2BXS6</accession>
<dbReference type="RefSeq" id="WP_310303255.1">
    <property type="nucleotide sequence ID" value="NZ_BAAAPS010000003.1"/>
</dbReference>
<evidence type="ECO:0000256" key="3">
    <source>
        <dbReference type="ARBA" id="ARBA00022840"/>
    </source>
</evidence>
<keyword evidence="1" id="KW-0436">Ligase</keyword>
<dbReference type="Pfam" id="PF13380">
    <property type="entry name" value="CoA_binding_2"/>
    <property type="match status" value="1"/>
</dbReference>
<dbReference type="InterPro" id="IPR016102">
    <property type="entry name" value="Succinyl-CoA_synth-like"/>
</dbReference>
<keyword evidence="7" id="KW-1185">Reference proteome</keyword>
<dbReference type="EMBL" id="JAVDYG010000001">
    <property type="protein sequence ID" value="MDR7363189.1"/>
    <property type="molecule type" value="Genomic_DNA"/>
</dbReference>
<keyword evidence="2" id="KW-0547">Nucleotide-binding</keyword>
<organism evidence="6 7">
    <name type="scientific">Nocardioides marmoribigeumensis</name>
    <dbReference type="NCBI Taxonomy" id="433649"/>
    <lineage>
        <taxon>Bacteria</taxon>
        <taxon>Bacillati</taxon>
        <taxon>Actinomycetota</taxon>
        <taxon>Actinomycetes</taxon>
        <taxon>Propionibacteriales</taxon>
        <taxon>Nocardioidaceae</taxon>
        <taxon>Nocardioides</taxon>
    </lineage>
</organism>
<evidence type="ECO:0000256" key="4">
    <source>
        <dbReference type="SAM" id="MobiDB-lite"/>
    </source>
</evidence>
<dbReference type="InterPro" id="IPR003781">
    <property type="entry name" value="CoA-bd"/>
</dbReference>
<protein>
    <submittedName>
        <fullName evidence="6">Acyl-CoA synthetase (NDP forming)</fullName>
    </submittedName>
</protein>
<sequence length="708" mass="72746">MSDLSVFSDPRSVAVVGASADPAKWGYWLARGALRGRERREVHLVNAHGSVIEGVSSVRSLDDLDTAPELVVLCAPARSVPAVVDQALAAGVKGFLGITAGLDHADDPGLERRLAERIRAAGARLVGPNCLGLYDASTQLSLAWGTFTPGSLAIVSQSGQLGLELAGLAAHAGLGVARFVSVGNQVDVTAAELLDDLVDHAETRAVVLYLESFQDGRALVGTLARLRAAGKPVVVLTVGASEASRAAARSHTGALTAATDVVAAACRAAGAVLAETPAQAIDLAHLLVGGPLPAGRRVAVVSDSGGQGALAADVLVRHGLVVPRLGDETRARLAALLPTAAAVANPVDLAGAGEQDLSTYHRVVDAIAGSGEVDTVVMSGYFGCYGADTPELEDRELEVVEDLAGVTRRHDRPVVVHSMSHDSAAVRSMRAQAVPTLHTIDAVARSLDLAAQLAAEPVAPLPSVAPATSAAVAGLAAGYLDGRTLLASYGVAYPDAAGVRSEEGVREAAGRLRGPFVLKAGWIEHKTEVGGVAVGLPDADAAVAAYADMRARLGEGEYVLEEMDRQDSVVELIVGARRDPSFGPVVLVGLGGVQAELHRDVQVALAPVDEARASEMVRSLRSFPLLDGWRGRPAVDVRSAARTVVALSRVLAERPDAVEAEVNPLRVGPAGATAVDALVVLAEHADPLPTHPGTASVPEPAELTGAVR</sequence>
<keyword evidence="3" id="KW-0067">ATP-binding</keyword>
<dbReference type="Pfam" id="PF13607">
    <property type="entry name" value="Succ_CoA_lig"/>
    <property type="match status" value="1"/>
</dbReference>
<dbReference type="InterPro" id="IPR032875">
    <property type="entry name" value="Succ_CoA_lig_flav_dom"/>
</dbReference>
<name>A0ABU2BXS6_9ACTN</name>
<comment type="caution">
    <text evidence="6">The sequence shown here is derived from an EMBL/GenBank/DDBJ whole genome shotgun (WGS) entry which is preliminary data.</text>
</comment>
<dbReference type="Gene3D" id="3.40.50.261">
    <property type="entry name" value="Succinyl-CoA synthetase domains"/>
    <property type="match status" value="2"/>
</dbReference>
<dbReference type="SUPFAM" id="SSF56059">
    <property type="entry name" value="Glutathione synthetase ATP-binding domain-like"/>
    <property type="match status" value="1"/>
</dbReference>
<evidence type="ECO:0000313" key="7">
    <source>
        <dbReference type="Proteomes" id="UP001183648"/>
    </source>
</evidence>
<gene>
    <name evidence="6" type="ORF">J2S63_002742</name>
</gene>
<feature type="domain" description="CoA-binding" evidence="5">
    <location>
        <begin position="7"/>
        <end position="102"/>
    </location>
</feature>
<dbReference type="Proteomes" id="UP001183648">
    <property type="component" value="Unassembled WGS sequence"/>
</dbReference>